<dbReference type="Pfam" id="PF12728">
    <property type="entry name" value="HTH_17"/>
    <property type="match status" value="1"/>
</dbReference>
<organism evidence="2 3">
    <name type="scientific">Amycolatopsis australiensis</name>
    <dbReference type="NCBI Taxonomy" id="546364"/>
    <lineage>
        <taxon>Bacteria</taxon>
        <taxon>Bacillati</taxon>
        <taxon>Actinomycetota</taxon>
        <taxon>Actinomycetes</taxon>
        <taxon>Pseudonocardiales</taxon>
        <taxon>Pseudonocardiaceae</taxon>
        <taxon>Amycolatopsis</taxon>
    </lineage>
</organism>
<accession>A0A1K1QW02</accession>
<dbReference type="RefSeq" id="WP_072476206.1">
    <property type="nucleotide sequence ID" value="NZ_FPJG01000006.1"/>
</dbReference>
<dbReference type="EMBL" id="FPJG01000006">
    <property type="protein sequence ID" value="SFW63478.1"/>
    <property type="molecule type" value="Genomic_DNA"/>
</dbReference>
<dbReference type="InterPro" id="IPR010093">
    <property type="entry name" value="SinI_DNA-bd"/>
</dbReference>
<dbReference type="STRING" id="546364.SAMN04489730_2257"/>
<evidence type="ECO:0000313" key="2">
    <source>
        <dbReference type="EMBL" id="SFW63478.1"/>
    </source>
</evidence>
<dbReference type="AlphaFoldDB" id="A0A1K1QW02"/>
<sequence>MNHRKVRELDRPRFYRVGEAAAMLNLSPMTLYRAIQAGEFPAIRVRNRIIVPARAIDDIEQAAVTSNSVVDTANLATTTPPANSQAGLRDRQA</sequence>
<dbReference type="OrthoDB" id="3389529at2"/>
<dbReference type="GO" id="GO:0003677">
    <property type="term" value="F:DNA binding"/>
    <property type="evidence" value="ECO:0007669"/>
    <property type="project" value="InterPro"/>
</dbReference>
<evidence type="ECO:0000313" key="3">
    <source>
        <dbReference type="Proteomes" id="UP000182740"/>
    </source>
</evidence>
<protein>
    <submittedName>
        <fullName evidence="2">DNA binding domain-containing protein, excisionase family</fullName>
    </submittedName>
</protein>
<reference evidence="3" key="1">
    <citation type="submission" date="2016-11" db="EMBL/GenBank/DDBJ databases">
        <authorList>
            <person name="Varghese N."/>
            <person name="Submissions S."/>
        </authorList>
    </citation>
    <scope>NUCLEOTIDE SEQUENCE [LARGE SCALE GENOMIC DNA]</scope>
    <source>
        <strain evidence="3">DSM 44671</strain>
    </source>
</reference>
<gene>
    <name evidence="2" type="ORF">SAMN04489730_2257</name>
</gene>
<dbReference type="InterPro" id="IPR009061">
    <property type="entry name" value="DNA-bd_dom_put_sf"/>
</dbReference>
<dbReference type="Proteomes" id="UP000182740">
    <property type="component" value="Unassembled WGS sequence"/>
</dbReference>
<dbReference type="NCBIfam" id="TIGR01764">
    <property type="entry name" value="excise"/>
    <property type="match status" value="1"/>
</dbReference>
<feature type="domain" description="Helix-turn-helix" evidence="1">
    <location>
        <begin position="14"/>
        <end position="58"/>
    </location>
</feature>
<evidence type="ECO:0000259" key="1">
    <source>
        <dbReference type="Pfam" id="PF12728"/>
    </source>
</evidence>
<keyword evidence="3" id="KW-1185">Reference proteome</keyword>
<dbReference type="SUPFAM" id="SSF46955">
    <property type="entry name" value="Putative DNA-binding domain"/>
    <property type="match status" value="1"/>
</dbReference>
<proteinExistence type="predicted"/>
<dbReference type="InterPro" id="IPR041657">
    <property type="entry name" value="HTH_17"/>
</dbReference>
<name>A0A1K1QW02_9PSEU</name>